<dbReference type="Gene3D" id="1.10.238.10">
    <property type="entry name" value="EF-hand"/>
    <property type="match status" value="2"/>
</dbReference>
<dbReference type="Pfam" id="PF25348">
    <property type="entry name" value="PH_CAYP2"/>
    <property type="match status" value="1"/>
</dbReference>
<name>A0A8C6EN29_MARMA</name>
<dbReference type="InterPro" id="IPR011992">
    <property type="entry name" value="EF-hand-dom_pair"/>
</dbReference>
<dbReference type="PROSITE" id="PS50222">
    <property type="entry name" value="EF_HAND_2"/>
    <property type="match status" value="2"/>
</dbReference>
<feature type="domain" description="EF-hand" evidence="5">
    <location>
        <begin position="490"/>
        <end position="525"/>
    </location>
</feature>
<dbReference type="AlphaFoldDB" id="A0A8C6EN29"/>
<evidence type="ECO:0000313" key="6">
    <source>
        <dbReference type="Ensembl" id="ENSMMMP00000002913.1"/>
    </source>
</evidence>
<accession>A0A8C6EN29</accession>
<dbReference type="InterPro" id="IPR057461">
    <property type="entry name" value="CAYP2_PH"/>
</dbReference>
<keyword evidence="3" id="KW-0106">Calcium</keyword>
<evidence type="ECO:0000256" key="1">
    <source>
        <dbReference type="ARBA" id="ARBA00022723"/>
    </source>
</evidence>
<evidence type="ECO:0000256" key="4">
    <source>
        <dbReference type="SAM" id="MobiDB-lite"/>
    </source>
</evidence>
<evidence type="ECO:0000256" key="2">
    <source>
        <dbReference type="ARBA" id="ARBA00022737"/>
    </source>
</evidence>
<evidence type="ECO:0000259" key="5">
    <source>
        <dbReference type="PROSITE" id="PS50222"/>
    </source>
</evidence>
<dbReference type="PROSITE" id="PS00018">
    <property type="entry name" value="EF_HAND_1"/>
    <property type="match status" value="1"/>
</dbReference>
<dbReference type="Ensembl" id="ENSMMMT00000003287.1">
    <property type="protein sequence ID" value="ENSMMMP00000002913.1"/>
    <property type="gene ID" value="ENSMMMG00000002609.1"/>
</dbReference>
<dbReference type="GO" id="GO:0005509">
    <property type="term" value="F:calcium ion binding"/>
    <property type="evidence" value="ECO:0007669"/>
    <property type="project" value="InterPro"/>
</dbReference>
<dbReference type="Proteomes" id="UP000694407">
    <property type="component" value="Unplaced"/>
</dbReference>
<dbReference type="PANTHER" id="PTHR34524:SF3">
    <property type="entry name" value="CALCYPHOSIN-2"/>
    <property type="match status" value="1"/>
</dbReference>
<organism evidence="6 7">
    <name type="scientific">Marmota marmota marmota</name>
    <name type="common">Alpine marmot</name>
    <dbReference type="NCBI Taxonomy" id="9994"/>
    <lineage>
        <taxon>Eukaryota</taxon>
        <taxon>Metazoa</taxon>
        <taxon>Chordata</taxon>
        <taxon>Craniata</taxon>
        <taxon>Vertebrata</taxon>
        <taxon>Euteleostomi</taxon>
        <taxon>Mammalia</taxon>
        <taxon>Eutheria</taxon>
        <taxon>Euarchontoglires</taxon>
        <taxon>Glires</taxon>
        <taxon>Rodentia</taxon>
        <taxon>Sciuromorpha</taxon>
        <taxon>Sciuridae</taxon>
        <taxon>Xerinae</taxon>
        <taxon>Marmotini</taxon>
        <taxon>Marmota</taxon>
    </lineage>
</organism>
<keyword evidence="7" id="KW-1185">Reference proteome</keyword>
<reference evidence="6" key="2">
    <citation type="submission" date="2025-09" db="UniProtKB">
        <authorList>
            <consortium name="Ensembl"/>
        </authorList>
    </citation>
    <scope>IDENTIFICATION</scope>
</reference>
<feature type="domain" description="EF-hand" evidence="5">
    <location>
        <begin position="412"/>
        <end position="447"/>
    </location>
</feature>
<dbReference type="InterPro" id="IPR018247">
    <property type="entry name" value="EF_Hand_1_Ca_BS"/>
</dbReference>
<proteinExistence type="predicted"/>
<dbReference type="InterPro" id="IPR051581">
    <property type="entry name" value="Ca-bind"/>
</dbReference>
<dbReference type="GeneTree" id="ENSGT00940000159670"/>
<reference evidence="6" key="1">
    <citation type="submission" date="2025-08" db="UniProtKB">
        <authorList>
            <consortium name="Ensembl"/>
        </authorList>
    </citation>
    <scope>IDENTIFICATION</scope>
</reference>
<dbReference type="InterPro" id="IPR002048">
    <property type="entry name" value="EF_hand_dom"/>
</dbReference>
<feature type="region of interest" description="Disordered" evidence="4">
    <location>
        <begin position="130"/>
        <end position="160"/>
    </location>
</feature>
<feature type="region of interest" description="Disordered" evidence="4">
    <location>
        <begin position="1"/>
        <end position="20"/>
    </location>
</feature>
<keyword evidence="2" id="KW-0677">Repeat</keyword>
<dbReference type="SUPFAM" id="SSF47473">
    <property type="entry name" value="EF-hand"/>
    <property type="match status" value="1"/>
</dbReference>
<evidence type="ECO:0000313" key="7">
    <source>
        <dbReference type="Proteomes" id="UP000694407"/>
    </source>
</evidence>
<protein>
    <submittedName>
        <fullName evidence="6">Calcyphosine 2</fullName>
    </submittedName>
</protein>
<evidence type="ECO:0000256" key="3">
    <source>
        <dbReference type="ARBA" id="ARBA00022837"/>
    </source>
</evidence>
<gene>
    <name evidence="6" type="primary">CAPS2</name>
</gene>
<dbReference type="PANTHER" id="PTHR34524">
    <property type="entry name" value="CALCYPHOSIN"/>
    <property type="match status" value="1"/>
</dbReference>
<keyword evidence="1" id="KW-0479">Metal-binding</keyword>
<sequence>MDLEVKGVATSPRSQSQLLLRRKKPLQQGWVSRSWATPNPYSPMVPPLDLGSLVSSDDEDDFSYIPLNMVHNHFNPPKSSALGWVSPGQIPYAQHHLNELEQDIIPENLPSPTGKYKLKYQPYKTEMKEGYTQYSQRSSEKTKSINSLQETEKGEENSLDDLTTLDRKALLQSDYVHNSQHVQHNARKSDAEIVAAEKKKQTVTEQMMIDHLSRAVISDPEQNVTTEKQETTHPLRLRKRTLHETKIRTHSTLTENVLSHKVQFDGRIISRNGREACRELIGFFFTHDQSLTMYEYRQFGKNRTNVLPFIQKNIYSHQSGRRKGKPYQLGDFYIGATLTFLTSDHPSLPESMKENSILRLRITNIDQIALDSLKTTSVEYENDIINQEANDRLVFKTIQDVLKEKLHKRGVRILTGLGKHFQQLDKEGNGLLDKADLKQALKVFHLEVLEEDFESLWLILSGSGDGEGKDKDKVDYGEFKRAIIGEMNEYRKSFVQKAFMKLDFNKTGIVTLTDIRKCYCAKKHPQVISGHSTEEEIKSSFLETLKAICSKSDEVSYGEFEDYYEGLSIGIADDADFVNILRIPWGI</sequence>